<organism evidence="2 3">
    <name type="scientific">Halomarina ordinaria</name>
    <dbReference type="NCBI Taxonomy" id="3033939"/>
    <lineage>
        <taxon>Archaea</taxon>
        <taxon>Methanobacteriati</taxon>
        <taxon>Methanobacteriota</taxon>
        <taxon>Stenosarchaea group</taxon>
        <taxon>Halobacteria</taxon>
        <taxon>Halobacteriales</taxon>
        <taxon>Natronomonadaceae</taxon>
        <taxon>Halomarina</taxon>
    </lineage>
</organism>
<feature type="non-terminal residue" evidence="2">
    <location>
        <position position="1"/>
    </location>
</feature>
<dbReference type="AlphaFoldDB" id="A0ABD5UCZ4"/>
<gene>
    <name evidence="2" type="ORF">ACFQHK_17875</name>
</gene>
<reference evidence="2 3" key="1">
    <citation type="journal article" date="2019" name="Int. J. Syst. Evol. Microbiol.">
        <title>The Global Catalogue of Microorganisms (GCM) 10K type strain sequencing project: providing services to taxonomists for standard genome sequencing and annotation.</title>
        <authorList>
            <consortium name="The Broad Institute Genomics Platform"/>
            <consortium name="The Broad Institute Genome Sequencing Center for Infectious Disease"/>
            <person name="Wu L."/>
            <person name="Ma J."/>
        </authorList>
    </citation>
    <scope>NUCLEOTIDE SEQUENCE [LARGE SCALE GENOMIC DNA]</scope>
    <source>
        <strain evidence="2 3">PSRA2</strain>
    </source>
</reference>
<evidence type="ECO:0000313" key="2">
    <source>
        <dbReference type="EMBL" id="MFC6838354.1"/>
    </source>
</evidence>
<dbReference type="Proteomes" id="UP001596406">
    <property type="component" value="Unassembled WGS sequence"/>
</dbReference>
<sequence length="285" mass="30766">TYPGSTERTATDQRAERGYTIVQFGADARAGDEREDRDDVCPAGVSYDRIPLDTRPHEYVDIEATEDQDVDAAVRAELQERNLEGAVVAVRIIGEGDPVTVGPLEDFAHELGALVARVSDRRQRGSDRVAIDVSFADPEDAVERRRQTLGLSTVVDELEQQARAEIPLDSNLKEEVKTDIEARIEEEAESFAPVEPELTKEELREQAGTIGDTASETESTSRAETAESDGADGSDESVSADTASAGDDPDPVSSSETADVEEDSKTEGSTAEDTTADKQVGLDDY</sequence>
<feature type="region of interest" description="Disordered" evidence="1">
    <location>
        <begin position="185"/>
        <end position="285"/>
    </location>
</feature>
<dbReference type="PANTHER" id="PTHR30337:SF0">
    <property type="entry name" value="NUCLEASE SBCCD SUBUNIT D"/>
    <property type="match status" value="1"/>
</dbReference>
<comment type="caution">
    <text evidence="2">The sequence shown here is derived from an EMBL/GenBank/DDBJ whole genome shotgun (WGS) entry which is preliminary data.</text>
</comment>
<protein>
    <submittedName>
        <fullName evidence="2">DNA double-strand break repair protein Mre11</fullName>
    </submittedName>
</protein>
<dbReference type="EMBL" id="JBHSXM010000004">
    <property type="protein sequence ID" value="MFC6838354.1"/>
    <property type="molecule type" value="Genomic_DNA"/>
</dbReference>
<evidence type="ECO:0000256" key="1">
    <source>
        <dbReference type="SAM" id="MobiDB-lite"/>
    </source>
</evidence>
<dbReference type="InterPro" id="IPR050535">
    <property type="entry name" value="DNA_Repair-Maintenance_Comp"/>
</dbReference>
<evidence type="ECO:0000313" key="3">
    <source>
        <dbReference type="Proteomes" id="UP001596406"/>
    </source>
</evidence>
<dbReference type="PANTHER" id="PTHR30337">
    <property type="entry name" value="COMPONENT OF ATP-DEPENDENT DSDNA EXONUCLEASE"/>
    <property type="match status" value="1"/>
</dbReference>
<feature type="compositionally biased region" description="Acidic residues" evidence="1">
    <location>
        <begin position="226"/>
        <end position="235"/>
    </location>
</feature>
<accession>A0ABD5UCZ4</accession>
<name>A0ABD5UCZ4_9EURY</name>
<proteinExistence type="predicted"/>
<keyword evidence="3" id="KW-1185">Reference proteome</keyword>